<dbReference type="NCBIfam" id="TIGR01171">
    <property type="entry name" value="rplB_bact"/>
    <property type="match status" value="1"/>
</dbReference>
<protein>
    <recommendedName>
        <fullName evidence="4">50S ribosomal protein L2</fullName>
    </recommendedName>
</protein>
<dbReference type="AlphaFoldDB" id="A0A0G1HEE6"/>
<feature type="region of interest" description="Disordered" evidence="5">
    <location>
        <begin position="221"/>
        <end position="276"/>
    </location>
</feature>
<dbReference type="InterPro" id="IPR014722">
    <property type="entry name" value="Rib_uL2_dom2"/>
</dbReference>
<gene>
    <name evidence="8" type="ORF">UW36_C0001G0019</name>
</gene>
<dbReference type="InterPro" id="IPR002171">
    <property type="entry name" value="Ribosomal_uL2"/>
</dbReference>
<dbReference type="Pfam" id="PF00181">
    <property type="entry name" value="Ribosomal_L2_N"/>
    <property type="match status" value="1"/>
</dbReference>
<dbReference type="Gene3D" id="2.30.30.30">
    <property type="match status" value="1"/>
</dbReference>
<dbReference type="InterPro" id="IPR008991">
    <property type="entry name" value="Translation_prot_SH3-like_sf"/>
</dbReference>
<feature type="compositionally biased region" description="Basic residues" evidence="5">
    <location>
        <begin position="253"/>
        <end position="264"/>
    </location>
</feature>
<dbReference type="InterPro" id="IPR012340">
    <property type="entry name" value="NA-bd_OB-fold"/>
</dbReference>
<evidence type="ECO:0000259" key="7">
    <source>
        <dbReference type="SMART" id="SM01383"/>
    </source>
</evidence>
<dbReference type="EMBL" id="LCIA01000001">
    <property type="protein sequence ID" value="KKT45721.1"/>
    <property type="molecule type" value="Genomic_DNA"/>
</dbReference>
<dbReference type="SMART" id="SM01383">
    <property type="entry name" value="Ribosomal_L2"/>
    <property type="match status" value="1"/>
</dbReference>
<dbReference type="FunFam" id="2.30.30.30:FF:000001">
    <property type="entry name" value="50S ribosomal protein L2"/>
    <property type="match status" value="1"/>
</dbReference>
<dbReference type="GO" id="GO:0003723">
    <property type="term" value="F:RNA binding"/>
    <property type="evidence" value="ECO:0007669"/>
    <property type="project" value="InterPro"/>
</dbReference>
<dbReference type="InterPro" id="IPR005880">
    <property type="entry name" value="Ribosomal_uL2_bac/org-type"/>
</dbReference>
<evidence type="ECO:0000256" key="4">
    <source>
        <dbReference type="ARBA" id="ARBA00035459"/>
    </source>
</evidence>
<dbReference type="Gene3D" id="4.10.950.10">
    <property type="entry name" value="Ribosomal protein L2, domain 3"/>
    <property type="match status" value="1"/>
</dbReference>
<feature type="domain" description="Large ribosomal subunit protein uL2 RNA-binding" evidence="7">
    <location>
        <begin position="40"/>
        <end position="115"/>
    </location>
</feature>
<organism evidence="8 9">
    <name type="scientific">candidate division WWE3 bacterium GW2011_GWA2_44_16</name>
    <dbReference type="NCBI Taxonomy" id="1619110"/>
    <lineage>
        <taxon>Bacteria</taxon>
        <taxon>Katanobacteria</taxon>
    </lineage>
</organism>
<dbReference type="SUPFAM" id="SSF50104">
    <property type="entry name" value="Translation proteins SH3-like domain"/>
    <property type="match status" value="1"/>
</dbReference>
<dbReference type="InterPro" id="IPR014726">
    <property type="entry name" value="Ribosomal_uL2_dom3"/>
</dbReference>
<feature type="domain" description="Large ribosomal subunit protein uL2 C-terminal" evidence="6">
    <location>
        <begin position="122"/>
        <end position="252"/>
    </location>
</feature>
<dbReference type="InterPro" id="IPR022666">
    <property type="entry name" value="Ribosomal_uL2_RNA-bd_dom"/>
</dbReference>
<dbReference type="PATRIC" id="fig|1619110.3.peg.22"/>
<dbReference type="GO" id="GO:0002181">
    <property type="term" value="P:cytoplasmic translation"/>
    <property type="evidence" value="ECO:0007669"/>
    <property type="project" value="TreeGrafter"/>
</dbReference>
<dbReference type="Proteomes" id="UP000034128">
    <property type="component" value="Unassembled WGS sequence"/>
</dbReference>
<keyword evidence="2 8" id="KW-0689">Ribosomal protein</keyword>
<evidence type="ECO:0000313" key="9">
    <source>
        <dbReference type="Proteomes" id="UP000034128"/>
    </source>
</evidence>
<dbReference type="Gene3D" id="2.40.50.140">
    <property type="entry name" value="Nucleic acid-binding proteins"/>
    <property type="match status" value="1"/>
</dbReference>
<proteinExistence type="inferred from homology"/>
<evidence type="ECO:0000256" key="2">
    <source>
        <dbReference type="ARBA" id="ARBA00022980"/>
    </source>
</evidence>
<sequence>MIKTYRPTSEGMRTRRTLVREVSHTRPPKQLIRPLKSAHGRNNGKISSRHREVGHKKYYRLIDFKRDKFEIPAVVASIDYDPNRGPNIALVVYKDGEKRYILAADALKVGDAVISTKSAVEILPGNCTCLKHMPLGTQVHNVELNINAGGQIIRGAGNYGVIMAKEGDFVNVKLPSGEVKKIAQDCLATVGVLSNIDIRHTRLGKAGIARHLGIRPHIRGVAISNPSDHPHAGSYRDKGIGRSSPRSPWGWKTRGKKTRSRKAGLKYLVSPRKGIS</sequence>
<dbReference type="PANTHER" id="PTHR13691:SF5">
    <property type="entry name" value="LARGE RIBOSOMAL SUBUNIT PROTEIN UL2M"/>
    <property type="match status" value="1"/>
</dbReference>
<dbReference type="InterPro" id="IPR022669">
    <property type="entry name" value="Ribosomal_uL2_C"/>
</dbReference>
<evidence type="ECO:0000256" key="5">
    <source>
        <dbReference type="SAM" id="MobiDB-lite"/>
    </source>
</evidence>
<name>A0A0G1HEE6_UNCKA</name>
<dbReference type="GO" id="GO:0016740">
    <property type="term" value="F:transferase activity"/>
    <property type="evidence" value="ECO:0007669"/>
    <property type="project" value="InterPro"/>
</dbReference>
<feature type="compositionally biased region" description="Basic and acidic residues" evidence="5">
    <location>
        <begin position="228"/>
        <end position="240"/>
    </location>
</feature>
<evidence type="ECO:0000256" key="3">
    <source>
        <dbReference type="ARBA" id="ARBA00023274"/>
    </source>
</evidence>
<dbReference type="GO" id="GO:0003735">
    <property type="term" value="F:structural constituent of ribosome"/>
    <property type="evidence" value="ECO:0007669"/>
    <property type="project" value="InterPro"/>
</dbReference>
<keyword evidence="3" id="KW-0687">Ribonucleoprotein</keyword>
<dbReference type="SMART" id="SM01382">
    <property type="entry name" value="Ribosomal_L2_C"/>
    <property type="match status" value="1"/>
</dbReference>
<dbReference type="GO" id="GO:0015934">
    <property type="term" value="C:large ribosomal subunit"/>
    <property type="evidence" value="ECO:0007669"/>
    <property type="project" value="InterPro"/>
</dbReference>
<evidence type="ECO:0000256" key="1">
    <source>
        <dbReference type="ARBA" id="ARBA00005636"/>
    </source>
</evidence>
<reference evidence="8 9" key="1">
    <citation type="journal article" date="2015" name="Nature">
        <title>rRNA introns, odd ribosomes, and small enigmatic genomes across a large radiation of phyla.</title>
        <authorList>
            <person name="Brown C.T."/>
            <person name="Hug L.A."/>
            <person name="Thomas B.C."/>
            <person name="Sharon I."/>
            <person name="Castelle C.J."/>
            <person name="Singh A."/>
            <person name="Wilkins M.J."/>
            <person name="Williams K.H."/>
            <person name="Banfield J.F."/>
        </authorList>
    </citation>
    <scope>NUCLEOTIDE SEQUENCE [LARGE SCALE GENOMIC DNA]</scope>
</reference>
<comment type="caution">
    <text evidence="8">The sequence shown here is derived from an EMBL/GenBank/DDBJ whole genome shotgun (WGS) entry which is preliminary data.</text>
</comment>
<dbReference type="STRING" id="1619110.UW36_C0001G0019"/>
<evidence type="ECO:0000259" key="6">
    <source>
        <dbReference type="SMART" id="SM01382"/>
    </source>
</evidence>
<accession>A0A0G1HEE6</accession>
<dbReference type="PANTHER" id="PTHR13691">
    <property type="entry name" value="RIBOSOMAL PROTEIN L2"/>
    <property type="match status" value="1"/>
</dbReference>
<dbReference type="SUPFAM" id="SSF50249">
    <property type="entry name" value="Nucleic acid-binding proteins"/>
    <property type="match status" value="1"/>
</dbReference>
<comment type="similarity">
    <text evidence="1">Belongs to the universal ribosomal protein uL2 family.</text>
</comment>
<dbReference type="Pfam" id="PF03947">
    <property type="entry name" value="Ribosomal_L2_C"/>
    <property type="match status" value="1"/>
</dbReference>
<dbReference type="PIRSF" id="PIRSF002158">
    <property type="entry name" value="Ribosomal_L2"/>
    <property type="match status" value="1"/>
</dbReference>
<evidence type="ECO:0000313" key="8">
    <source>
        <dbReference type="EMBL" id="KKT45721.1"/>
    </source>
</evidence>